<evidence type="ECO:0000313" key="2">
    <source>
        <dbReference type="Proteomes" id="UP000242415"/>
    </source>
</evidence>
<name>A0A1H3GA63_9ACTN</name>
<reference evidence="2" key="1">
    <citation type="submission" date="2016-10" db="EMBL/GenBank/DDBJ databases">
        <authorList>
            <person name="Varghese N."/>
            <person name="Submissions S."/>
        </authorList>
    </citation>
    <scope>NUCLEOTIDE SEQUENCE [LARGE SCALE GENOMIC DNA]</scope>
    <source>
        <strain evidence="2">DSM 45245</strain>
    </source>
</reference>
<dbReference type="STRING" id="405436.SAMN05444365_101318"/>
<sequence>MSTVTITADAIEVRLHAAEKAATLRGNLRVPRTAVSSVEVVEDALAATAGLRIGLGVPGHRKLGTWHSLHGKEFVDVRKGQSAVRIRLAGHQYDSLLLGVDDPQAIVRTLDA</sequence>
<dbReference type="AlphaFoldDB" id="A0A1H3GA63"/>
<keyword evidence="2" id="KW-1185">Reference proteome</keyword>
<organism evidence="1 2">
    <name type="scientific">Micromonospora pattaloongensis</name>
    <dbReference type="NCBI Taxonomy" id="405436"/>
    <lineage>
        <taxon>Bacteria</taxon>
        <taxon>Bacillati</taxon>
        <taxon>Actinomycetota</taxon>
        <taxon>Actinomycetes</taxon>
        <taxon>Micromonosporales</taxon>
        <taxon>Micromonosporaceae</taxon>
        <taxon>Micromonospora</taxon>
    </lineage>
</organism>
<dbReference type="EMBL" id="FNPH01000001">
    <property type="protein sequence ID" value="SDX99384.1"/>
    <property type="molecule type" value="Genomic_DNA"/>
</dbReference>
<dbReference type="RefSeq" id="WP_091550444.1">
    <property type="nucleotide sequence ID" value="NZ_FNPH01000001.1"/>
</dbReference>
<evidence type="ECO:0000313" key="1">
    <source>
        <dbReference type="EMBL" id="SDX99384.1"/>
    </source>
</evidence>
<protein>
    <recommendedName>
        <fullName evidence="3">Bacterial Pleckstrin homology domain-containing protein</fullName>
    </recommendedName>
</protein>
<dbReference type="OrthoDB" id="530515at2"/>
<gene>
    <name evidence="1" type="ORF">SAMN05444365_101318</name>
</gene>
<evidence type="ECO:0008006" key="3">
    <source>
        <dbReference type="Google" id="ProtNLM"/>
    </source>
</evidence>
<proteinExistence type="predicted"/>
<accession>A0A1H3GA63</accession>
<dbReference type="Proteomes" id="UP000242415">
    <property type="component" value="Unassembled WGS sequence"/>
</dbReference>